<evidence type="ECO:0000256" key="3">
    <source>
        <dbReference type="ARBA" id="ARBA00023239"/>
    </source>
</evidence>
<dbReference type="GO" id="GO:0005737">
    <property type="term" value="C:cytoplasm"/>
    <property type="evidence" value="ECO:0007669"/>
    <property type="project" value="TreeGrafter"/>
</dbReference>
<organism evidence="7 8">
    <name type="scientific">Varroa destructor</name>
    <name type="common">Honeybee mite</name>
    <dbReference type="NCBI Taxonomy" id="109461"/>
    <lineage>
        <taxon>Eukaryota</taxon>
        <taxon>Metazoa</taxon>
        <taxon>Ecdysozoa</taxon>
        <taxon>Arthropoda</taxon>
        <taxon>Chelicerata</taxon>
        <taxon>Arachnida</taxon>
        <taxon>Acari</taxon>
        <taxon>Parasitiformes</taxon>
        <taxon>Mesostigmata</taxon>
        <taxon>Gamasina</taxon>
        <taxon>Dermanyssoidea</taxon>
        <taxon>Varroidae</taxon>
        <taxon>Varroa</taxon>
    </lineage>
</organism>
<dbReference type="GO" id="GO:0061928">
    <property type="term" value="F:glutathione specific gamma-glutamylcyclotransferase activity"/>
    <property type="evidence" value="ECO:0007669"/>
    <property type="project" value="UniProtKB-EC"/>
</dbReference>
<evidence type="ECO:0000313" key="7">
    <source>
        <dbReference type="EnsemblMetazoa" id="XP_022667432"/>
    </source>
</evidence>
<dbReference type="PANTHER" id="PTHR12192">
    <property type="entry name" value="CATION TRANSPORT PROTEIN CHAC-RELATED"/>
    <property type="match status" value="1"/>
</dbReference>
<dbReference type="FunCoup" id="A0A7M7KIQ9">
    <property type="interactions" value="307"/>
</dbReference>
<accession>A0A7M7KIQ9</accession>
<dbReference type="InterPro" id="IPR013024">
    <property type="entry name" value="GGCT-like"/>
</dbReference>
<evidence type="ECO:0000256" key="2">
    <source>
        <dbReference type="ARBA" id="ARBA00012344"/>
    </source>
</evidence>
<dbReference type="Gene3D" id="3.10.490.10">
    <property type="entry name" value="Gamma-glutamyl cyclotransferase-like"/>
    <property type="match status" value="1"/>
</dbReference>
<keyword evidence="3" id="KW-0456">Lyase</keyword>
<dbReference type="OMA" id="VHRMAPH"/>
<evidence type="ECO:0000256" key="5">
    <source>
        <dbReference type="ARBA" id="ARBA00045227"/>
    </source>
</evidence>
<sequence>MFHHASFKYKKLLFVFFWDNVKSTSKFTSIHLCKCLDTVYCAGDLENKSRVSGKKMKECSVWAFGYGSIIWKVDFPTTESCVGYVRGFVRRFYQGSTDHRGTPESPGRVVTLLPTGIEEDKVWGVAYRIPDEEVESVISHLDYREKGGFTRSKTLFFPKDSKVEPFEIIVYVAVEGNVNYLGPAPLDEIARTIAFSRGPSGTNVEYLFNLCKSMRELVPEVKDEHLFTLEAGVRKLLAREEEATQLKQENLKLQNPKA</sequence>
<dbReference type="EC" id="4.3.2.7" evidence="2"/>
<dbReference type="KEGG" id="vde:111252973"/>
<protein>
    <recommendedName>
        <fullName evidence="2">glutathione-specific gamma-glutamylcyclotransferase</fullName>
        <ecNumber evidence="2">4.3.2.7</ecNumber>
    </recommendedName>
    <alternativeName>
        <fullName evidence="4">Cation transport regulator-like protein 2</fullName>
    </alternativeName>
</protein>
<evidence type="ECO:0000256" key="4">
    <source>
        <dbReference type="ARBA" id="ARBA00043195"/>
    </source>
</evidence>
<comment type="catalytic activity">
    <reaction evidence="6">
        <text>glutathione = L-cysteinylglycine + 5-oxo-L-proline</text>
        <dbReference type="Rhea" id="RHEA:47724"/>
        <dbReference type="ChEBI" id="CHEBI:57925"/>
        <dbReference type="ChEBI" id="CHEBI:58402"/>
        <dbReference type="ChEBI" id="CHEBI:61694"/>
        <dbReference type="EC" id="4.3.2.7"/>
    </reaction>
</comment>
<comment type="similarity">
    <text evidence="1">Belongs to the gamma-glutamylcyclotransferase family. ChaC subfamily.</text>
</comment>
<dbReference type="InterPro" id="IPR006840">
    <property type="entry name" value="ChaC"/>
</dbReference>
<keyword evidence="8" id="KW-1185">Reference proteome</keyword>
<dbReference type="RefSeq" id="XP_022667432.1">
    <property type="nucleotide sequence ID" value="XM_022811697.1"/>
</dbReference>
<name>A0A7M7KIQ9_VARDE</name>
<dbReference type="EnsemblMetazoa" id="XM_022811697">
    <property type="protein sequence ID" value="XP_022667432"/>
    <property type="gene ID" value="LOC111252973"/>
</dbReference>
<dbReference type="CDD" id="cd06661">
    <property type="entry name" value="GGCT_like"/>
    <property type="match status" value="1"/>
</dbReference>
<dbReference type="GeneID" id="111252973"/>
<dbReference type="AlphaFoldDB" id="A0A7M7KIQ9"/>
<dbReference type="InParanoid" id="A0A7M7KIQ9"/>
<dbReference type="PANTHER" id="PTHR12192:SF2">
    <property type="entry name" value="GLUTATHIONE-SPECIFIC GAMMA-GLUTAMYLCYCLOTRANSFERASE 2"/>
    <property type="match status" value="1"/>
</dbReference>
<evidence type="ECO:0000256" key="6">
    <source>
        <dbReference type="ARBA" id="ARBA00048073"/>
    </source>
</evidence>
<evidence type="ECO:0000256" key="1">
    <source>
        <dbReference type="ARBA" id="ARBA00009662"/>
    </source>
</evidence>
<dbReference type="GO" id="GO:0006751">
    <property type="term" value="P:glutathione catabolic process"/>
    <property type="evidence" value="ECO:0007669"/>
    <property type="project" value="InterPro"/>
</dbReference>
<dbReference type="Proteomes" id="UP000594260">
    <property type="component" value="Unplaced"/>
</dbReference>
<dbReference type="Pfam" id="PF04752">
    <property type="entry name" value="ChaC"/>
    <property type="match status" value="1"/>
</dbReference>
<comment type="function">
    <text evidence="5">Catalyzes the cleavage of glutathione into 5-oxo-L-proline and a Cys-Gly dipeptide. Acts specifically on glutathione, but not on other gamma-glutamyl peptides.</text>
</comment>
<reference evidence="7" key="1">
    <citation type="submission" date="2021-01" db="UniProtKB">
        <authorList>
            <consortium name="EnsemblMetazoa"/>
        </authorList>
    </citation>
    <scope>IDENTIFICATION</scope>
</reference>
<evidence type="ECO:0000313" key="8">
    <source>
        <dbReference type="Proteomes" id="UP000594260"/>
    </source>
</evidence>
<proteinExistence type="inferred from homology"/>
<dbReference type="OrthoDB" id="1933483at2759"/>